<evidence type="ECO:0000313" key="3">
    <source>
        <dbReference type="Proteomes" id="UP001209878"/>
    </source>
</evidence>
<sequence>MSVRRKSLDAIARMTKMKTTMDKSGKWAHISIPTLHAIDSFDLSGLLTIWELQALMTKARLFAFHIPSKDTGDTFLQYDKLTADRYTFMASVNSTVSRGYYDIPKKVIDPTLRISLCLRYIGTSSLSTAANLNCEATGEVFVNNVNQLVSVDKTTRKPTPLPDWWRTKFAPLVIGNEKLVISQFSQPQKIHTYECRVPWSDVDLYRHTSYVSYIRYCIDCAMDGVFNGAYSNFTNTLSQYLIKGTNIAFYNETVANDVIQVASWEDKDNPYILKFDGTKDGKTIFQNSIEFHPEALV</sequence>
<dbReference type="PANTHER" id="PTHR34487:SF1">
    <property type="entry name" value="ACYL-ACP THIOESTERASE"/>
    <property type="match status" value="1"/>
</dbReference>
<organism evidence="2 3">
    <name type="scientific">Ridgeia piscesae</name>
    <name type="common">Tubeworm</name>
    <dbReference type="NCBI Taxonomy" id="27915"/>
    <lineage>
        <taxon>Eukaryota</taxon>
        <taxon>Metazoa</taxon>
        <taxon>Spiralia</taxon>
        <taxon>Lophotrochozoa</taxon>
        <taxon>Annelida</taxon>
        <taxon>Polychaeta</taxon>
        <taxon>Sedentaria</taxon>
        <taxon>Canalipalpata</taxon>
        <taxon>Sabellida</taxon>
        <taxon>Siboglinidae</taxon>
        <taxon>Ridgeia</taxon>
    </lineage>
</organism>
<dbReference type="SUPFAM" id="SSF54637">
    <property type="entry name" value="Thioesterase/thiol ester dehydrase-isomerase"/>
    <property type="match status" value="2"/>
</dbReference>
<dbReference type="EMBL" id="JAODUO010000012">
    <property type="protein sequence ID" value="KAK2193488.1"/>
    <property type="molecule type" value="Genomic_DNA"/>
</dbReference>
<evidence type="ECO:0000313" key="2">
    <source>
        <dbReference type="EMBL" id="KAK2193488.1"/>
    </source>
</evidence>
<gene>
    <name evidence="2" type="ORF">NP493_12g07060</name>
</gene>
<dbReference type="AlphaFoldDB" id="A0AAD9PEU8"/>
<comment type="caution">
    <text evidence="2">The sequence shown here is derived from an EMBL/GenBank/DDBJ whole genome shotgun (WGS) entry which is preliminary data.</text>
</comment>
<dbReference type="PANTHER" id="PTHR34487">
    <property type="entry name" value="ACYL-ACP THIOESTERASE"/>
    <property type="match status" value="1"/>
</dbReference>
<evidence type="ECO:0000259" key="1">
    <source>
        <dbReference type="PROSITE" id="PS50835"/>
    </source>
</evidence>
<dbReference type="InterPro" id="IPR007110">
    <property type="entry name" value="Ig-like_dom"/>
</dbReference>
<dbReference type="InterPro" id="IPR029069">
    <property type="entry name" value="HotDog_dom_sf"/>
</dbReference>
<reference evidence="2" key="1">
    <citation type="journal article" date="2023" name="Mol. Biol. Evol.">
        <title>Third-Generation Sequencing Reveals the Adaptive Role of the Epigenome in Three Deep-Sea Polychaetes.</title>
        <authorList>
            <person name="Perez M."/>
            <person name="Aroh O."/>
            <person name="Sun Y."/>
            <person name="Lan Y."/>
            <person name="Juniper S.K."/>
            <person name="Young C.R."/>
            <person name="Angers B."/>
            <person name="Qian P.Y."/>
        </authorList>
    </citation>
    <scope>NUCLEOTIDE SEQUENCE</scope>
    <source>
        <strain evidence="2">R07B-5</strain>
    </source>
</reference>
<dbReference type="Proteomes" id="UP001209878">
    <property type="component" value="Unassembled WGS sequence"/>
</dbReference>
<dbReference type="PROSITE" id="PS50835">
    <property type="entry name" value="IG_LIKE"/>
    <property type="match status" value="1"/>
</dbReference>
<accession>A0AAD9PEU8</accession>
<feature type="domain" description="Ig-like" evidence="1">
    <location>
        <begin position="110"/>
        <end position="197"/>
    </location>
</feature>
<keyword evidence="3" id="KW-1185">Reference proteome</keyword>
<name>A0AAD9PEU8_RIDPI</name>
<proteinExistence type="predicted"/>
<protein>
    <recommendedName>
        <fullName evidence="1">Ig-like domain-containing protein</fullName>
    </recommendedName>
</protein>
<dbReference type="Gene3D" id="3.10.129.10">
    <property type="entry name" value="Hotdog Thioesterase"/>
    <property type="match status" value="2"/>
</dbReference>